<comment type="subcellular location">
    <subcellularLocation>
        <location evidence="1">Cell membrane</location>
        <topology evidence="1">Multi-pass membrane protein</topology>
    </subcellularLocation>
</comment>
<evidence type="ECO:0000313" key="10">
    <source>
        <dbReference type="Proteomes" id="UP000234803"/>
    </source>
</evidence>
<evidence type="ECO:0000256" key="1">
    <source>
        <dbReference type="ARBA" id="ARBA00004651"/>
    </source>
</evidence>
<keyword evidence="3" id="KW-1003">Cell membrane</keyword>
<accession>A0A9Q6ABC4</accession>
<name>A0A9Q6ABC4_9BACI</name>
<feature type="transmembrane region" description="Helical" evidence="7">
    <location>
        <begin position="76"/>
        <end position="96"/>
    </location>
</feature>
<dbReference type="Proteomes" id="UP000234803">
    <property type="component" value="Unassembled WGS sequence"/>
</dbReference>
<reference evidence="9 10" key="1">
    <citation type="submission" date="2017-12" db="EMBL/GenBank/DDBJ databases">
        <title>Comparative Functional Genomics of Dry Heat Resistant strains isolated from the Viking Spacecraft.</title>
        <authorList>
            <person name="Seuylemezian A."/>
            <person name="Cooper K."/>
            <person name="Vaishampayan P."/>
        </authorList>
    </citation>
    <scope>NUCLEOTIDE SEQUENCE [LARGE SCALE GENOMIC DNA]</scope>
    <source>
        <strain evidence="9 10">V48-19</strain>
    </source>
</reference>
<dbReference type="InterPro" id="IPR011701">
    <property type="entry name" value="MFS"/>
</dbReference>
<feature type="transmembrane region" description="Helical" evidence="7">
    <location>
        <begin position="102"/>
        <end position="127"/>
    </location>
</feature>
<feature type="transmembrane region" description="Helical" evidence="7">
    <location>
        <begin position="346"/>
        <end position="363"/>
    </location>
</feature>
<keyword evidence="2" id="KW-0813">Transport</keyword>
<evidence type="ECO:0000313" key="9">
    <source>
        <dbReference type="EMBL" id="PLS09012.1"/>
    </source>
</evidence>
<dbReference type="InterPro" id="IPR050189">
    <property type="entry name" value="MFS_Efflux_Transporters"/>
</dbReference>
<proteinExistence type="predicted"/>
<dbReference type="InterPro" id="IPR020846">
    <property type="entry name" value="MFS_dom"/>
</dbReference>
<evidence type="ECO:0000256" key="6">
    <source>
        <dbReference type="ARBA" id="ARBA00023136"/>
    </source>
</evidence>
<feature type="transmembrane region" description="Helical" evidence="7">
    <location>
        <begin position="281"/>
        <end position="298"/>
    </location>
</feature>
<feature type="transmembrane region" description="Helical" evidence="7">
    <location>
        <begin position="166"/>
        <end position="185"/>
    </location>
</feature>
<comment type="caution">
    <text evidence="9">The sequence shown here is derived from an EMBL/GenBank/DDBJ whole genome shotgun (WGS) entry which is preliminary data.</text>
</comment>
<dbReference type="SUPFAM" id="SSF103473">
    <property type="entry name" value="MFS general substrate transporter"/>
    <property type="match status" value="1"/>
</dbReference>
<feature type="transmembrane region" description="Helical" evidence="7">
    <location>
        <begin position="217"/>
        <end position="238"/>
    </location>
</feature>
<evidence type="ECO:0000256" key="3">
    <source>
        <dbReference type="ARBA" id="ARBA00022475"/>
    </source>
</evidence>
<dbReference type="AlphaFoldDB" id="A0A9Q6ABC4"/>
<feature type="transmembrane region" description="Helical" evidence="7">
    <location>
        <begin position="139"/>
        <end position="160"/>
    </location>
</feature>
<dbReference type="Pfam" id="PF07690">
    <property type="entry name" value="MFS_1"/>
    <property type="match status" value="1"/>
</dbReference>
<dbReference type="InterPro" id="IPR036259">
    <property type="entry name" value="MFS_trans_sf"/>
</dbReference>
<dbReference type="EMBL" id="PGUV01000002">
    <property type="protein sequence ID" value="PLS09012.1"/>
    <property type="molecule type" value="Genomic_DNA"/>
</dbReference>
<evidence type="ECO:0000256" key="2">
    <source>
        <dbReference type="ARBA" id="ARBA00022448"/>
    </source>
</evidence>
<gene>
    <name evidence="9" type="ORF">CUU63_03065</name>
</gene>
<keyword evidence="4 7" id="KW-0812">Transmembrane</keyword>
<protein>
    <submittedName>
        <fullName evidence="9">MFS transporter</fullName>
    </submittedName>
</protein>
<feature type="transmembrane region" description="Helical" evidence="7">
    <location>
        <begin position="250"/>
        <end position="269"/>
    </location>
</feature>
<dbReference type="PANTHER" id="PTHR43124:SF3">
    <property type="entry name" value="CHLORAMPHENICOL EFFLUX PUMP RV0191"/>
    <property type="match status" value="1"/>
</dbReference>
<dbReference type="PRINTS" id="PR01036">
    <property type="entry name" value="TCRTETB"/>
</dbReference>
<feature type="domain" description="Major facilitator superfamily (MFS) profile" evidence="8">
    <location>
        <begin position="11"/>
        <end position="391"/>
    </location>
</feature>
<dbReference type="PROSITE" id="PS50850">
    <property type="entry name" value="MFS"/>
    <property type="match status" value="1"/>
</dbReference>
<keyword evidence="6 7" id="KW-0472">Membrane</keyword>
<evidence type="ECO:0000256" key="4">
    <source>
        <dbReference type="ARBA" id="ARBA00022692"/>
    </source>
</evidence>
<evidence type="ECO:0000256" key="7">
    <source>
        <dbReference type="SAM" id="Phobius"/>
    </source>
</evidence>
<feature type="transmembrane region" description="Helical" evidence="7">
    <location>
        <begin position="49"/>
        <end position="69"/>
    </location>
</feature>
<dbReference type="RefSeq" id="WP_101859881.1">
    <property type="nucleotide sequence ID" value="NZ_PGUV01000002.1"/>
</dbReference>
<dbReference type="PANTHER" id="PTHR43124">
    <property type="entry name" value="PURINE EFFLUX PUMP PBUE"/>
    <property type="match status" value="1"/>
</dbReference>
<feature type="transmembrane region" description="Helical" evidence="7">
    <location>
        <begin position="304"/>
        <end position="325"/>
    </location>
</feature>
<dbReference type="CDD" id="cd17474">
    <property type="entry name" value="MFS_YfmO_like"/>
    <property type="match status" value="1"/>
</dbReference>
<feature type="transmembrane region" description="Helical" evidence="7">
    <location>
        <begin position="369"/>
        <end position="389"/>
    </location>
</feature>
<sequence>MAQTKSKAMLILYIVCFSAFFASLSQNMYSPIIPIIKESFHVSVTLVNLTISVFMIVTAIMQIILGAIIDFKGARYVLLAGILATAAASFGCAVTTDFTLFLIFRIVQAAGSAALPLIAATTIGQLFTGSDRGNAMGTYQMLLSAAPAIAPVLGGFLGGAFGHEGIFWMLTVISVILLATNSIFFPKDSHSAPKQDAKSGSLLTHYKSIFTNRAGNVILTLSFFLFFIYFAVIVYLPILLTEHYHMDVQIAGLLYLPLALSTIAGTFLFKNIQAKVPLSTLFVYSNSIAAVSIILFAFTHSVSIILMALTLALFGVSMGVIPPLYSTMITNEFEHNRGSAIGIFNFVRYTGMAAGPMISAYLLTRMPSVMSFGLLGIAFAILSFCLLPYMHQAKHDIKQEKHLM</sequence>
<organism evidence="9 10">
    <name type="scientific">Bacillus halotolerans</name>
    <dbReference type="NCBI Taxonomy" id="260554"/>
    <lineage>
        <taxon>Bacteria</taxon>
        <taxon>Bacillati</taxon>
        <taxon>Bacillota</taxon>
        <taxon>Bacilli</taxon>
        <taxon>Bacillales</taxon>
        <taxon>Bacillaceae</taxon>
        <taxon>Bacillus</taxon>
    </lineage>
</organism>
<dbReference type="GO" id="GO:0005886">
    <property type="term" value="C:plasma membrane"/>
    <property type="evidence" value="ECO:0007669"/>
    <property type="project" value="UniProtKB-SubCell"/>
</dbReference>
<evidence type="ECO:0000256" key="5">
    <source>
        <dbReference type="ARBA" id="ARBA00022989"/>
    </source>
</evidence>
<dbReference type="Gene3D" id="1.20.1720.10">
    <property type="entry name" value="Multidrug resistance protein D"/>
    <property type="match status" value="1"/>
</dbReference>
<keyword evidence="5 7" id="KW-1133">Transmembrane helix</keyword>
<evidence type="ECO:0000259" key="8">
    <source>
        <dbReference type="PROSITE" id="PS50850"/>
    </source>
</evidence>
<dbReference type="GO" id="GO:0022857">
    <property type="term" value="F:transmembrane transporter activity"/>
    <property type="evidence" value="ECO:0007669"/>
    <property type="project" value="InterPro"/>
</dbReference>